<sequence>MEGKESPERVNSQSPSTSKTASGVFSPFQPYARSKFSPLVISPCFAASAVVPSTVVRPNVYFPPYLHRVGFSLVFGGAAYVLAAGDARNGSGIATAWSLTYLFLHLRRSLRLPFYPMTIAMTTGTAACAALYGTEYFMYQT</sequence>
<proteinExistence type="predicted"/>
<dbReference type="AlphaFoldDB" id="A0A9P7DI99"/>
<protein>
    <submittedName>
        <fullName evidence="3">Uncharacterized protein</fullName>
    </submittedName>
</protein>
<accession>A0A9P7DI99</accession>
<gene>
    <name evidence="3" type="ORF">HD556DRAFT_1431944</name>
</gene>
<dbReference type="GeneID" id="64598834"/>
<dbReference type="GO" id="GO:0005739">
    <property type="term" value="C:mitochondrion"/>
    <property type="evidence" value="ECO:0007669"/>
    <property type="project" value="TreeGrafter"/>
</dbReference>
<feature type="region of interest" description="Disordered" evidence="1">
    <location>
        <begin position="1"/>
        <end position="21"/>
    </location>
</feature>
<dbReference type="PANTHER" id="PTHR28177">
    <property type="entry name" value="ALTERED INHERITANCE OF MITOCHONDRIA PROTEIN 19, MITOCHONDRIAL"/>
    <property type="match status" value="1"/>
</dbReference>
<feature type="compositionally biased region" description="Polar residues" evidence="1">
    <location>
        <begin position="9"/>
        <end position="21"/>
    </location>
</feature>
<keyword evidence="4" id="KW-1185">Reference proteome</keyword>
<evidence type="ECO:0000313" key="4">
    <source>
        <dbReference type="Proteomes" id="UP000719766"/>
    </source>
</evidence>
<dbReference type="Pfam" id="PF10315">
    <property type="entry name" value="Aim19"/>
    <property type="match status" value="1"/>
</dbReference>
<comment type="caution">
    <text evidence="3">The sequence shown here is derived from an EMBL/GenBank/DDBJ whole genome shotgun (WGS) entry which is preliminary data.</text>
</comment>
<organism evidence="3 4">
    <name type="scientific">Suillus plorans</name>
    <dbReference type="NCBI Taxonomy" id="116603"/>
    <lineage>
        <taxon>Eukaryota</taxon>
        <taxon>Fungi</taxon>
        <taxon>Dikarya</taxon>
        <taxon>Basidiomycota</taxon>
        <taxon>Agaricomycotina</taxon>
        <taxon>Agaricomycetes</taxon>
        <taxon>Agaricomycetidae</taxon>
        <taxon>Boletales</taxon>
        <taxon>Suillineae</taxon>
        <taxon>Suillaceae</taxon>
        <taxon>Suillus</taxon>
    </lineage>
</organism>
<dbReference type="Proteomes" id="UP000719766">
    <property type="component" value="Unassembled WGS sequence"/>
</dbReference>
<evidence type="ECO:0000313" key="3">
    <source>
        <dbReference type="EMBL" id="KAG1794656.1"/>
    </source>
</evidence>
<dbReference type="OrthoDB" id="5554402at2759"/>
<reference evidence="3" key="1">
    <citation type="journal article" date="2020" name="New Phytol.">
        <title>Comparative genomics reveals dynamic genome evolution in host specialist ectomycorrhizal fungi.</title>
        <authorList>
            <person name="Lofgren L.A."/>
            <person name="Nguyen N.H."/>
            <person name="Vilgalys R."/>
            <person name="Ruytinx J."/>
            <person name="Liao H.L."/>
            <person name="Branco S."/>
            <person name="Kuo A."/>
            <person name="LaButti K."/>
            <person name="Lipzen A."/>
            <person name="Andreopoulos W."/>
            <person name="Pangilinan J."/>
            <person name="Riley R."/>
            <person name="Hundley H."/>
            <person name="Na H."/>
            <person name="Barry K."/>
            <person name="Grigoriev I.V."/>
            <person name="Stajich J.E."/>
            <person name="Kennedy P.G."/>
        </authorList>
    </citation>
    <scope>NUCLEOTIDE SEQUENCE</scope>
    <source>
        <strain evidence="3">S12</strain>
    </source>
</reference>
<dbReference type="RefSeq" id="XP_041160767.1">
    <property type="nucleotide sequence ID" value="XM_041305070.1"/>
</dbReference>
<dbReference type="InterPro" id="IPR019419">
    <property type="entry name" value="AIM19"/>
</dbReference>
<evidence type="ECO:0000256" key="1">
    <source>
        <dbReference type="SAM" id="MobiDB-lite"/>
    </source>
</evidence>
<name>A0A9P7DI99_9AGAM</name>
<keyword evidence="2" id="KW-1133">Transmembrane helix</keyword>
<keyword evidence="2" id="KW-0812">Transmembrane</keyword>
<evidence type="ECO:0000256" key="2">
    <source>
        <dbReference type="SAM" id="Phobius"/>
    </source>
</evidence>
<dbReference type="PANTHER" id="PTHR28177:SF1">
    <property type="entry name" value="ALTERED INHERITANCE OF MITOCHONDRIA PROTEIN 19, MITOCHONDRIAL"/>
    <property type="match status" value="1"/>
</dbReference>
<keyword evidence="2" id="KW-0472">Membrane</keyword>
<dbReference type="EMBL" id="JABBWE010000025">
    <property type="protein sequence ID" value="KAG1794656.1"/>
    <property type="molecule type" value="Genomic_DNA"/>
</dbReference>
<feature type="transmembrane region" description="Helical" evidence="2">
    <location>
        <begin position="118"/>
        <end position="139"/>
    </location>
</feature>